<comment type="caution">
    <text evidence="1">The sequence shown here is derived from an EMBL/GenBank/DDBJ whole genome shotgun (WGS) entry which is preliminary data.</text>
</comment>
<keyword evidence="2" id="KW-1185">Reference proteome</keyword>
<organism evidence="1 2">
    <name type="scientific">Caerostris extrusa</name>
    <name type="common">Bark spider</name>
    <name type="synonym">Caerostris bankana</name>
    <dbReference type="NCBI Taxonomy" id="172846"/>
    <lineage>
        <taxon>Eukaryota</taxon>
        <taxon>Metazoa</taxon>
        <taxon>Ecdysozoa</taxon>
        <taxon>Arthropoda</taxon>
        <taxon>Chelicerata</taxon>
        <taxon>Arachnida</taxon>
        <taxon>Araneae</taxon>
        <taxon>Araneomorphae</taxon>
        <taxon>Entelegynae</taxon>
        <taxon>Araneoidea</taxon>
        <taxon>Araneidae</taxon>
        <taxon>Caerostris</taxon>
    </lineage>
</organism>
<accession>A0AAV4W189</accession>
<dbReference type="EMBL" id="BPLR01015479">
    <property type="protein sequence ID" value="GIY76377.1"/>
    <property type="molecule type" value="Genomic_DNA"/>
</dbReference>
<name>A0AAV4W189_CAEEX</name>
<gene>
    <name evidence="1" type="ORF">CEXT_98221</name>
</gene>
<dbReference type="AlphaFoldDB" id="A0AAV4W189"/>
<evidence type="ECO:0000313" key="1">
    <source>
        <dbReference type="EMBL" id="GIY76377.1"/>
    </source>
</evidence>
<proteinExistence type="predicted"/>
<protein>
    <submittedName>
        <fullName evidence="1">Uncharacterized protein</fullName>
    </submittedName>
</protein>
<evidence type="ECO:0000313" key="2">
    <source>
        <dbReference type="Proteomes" id="UP001054945"/>
    </source>
</evidence>
<dbReference type="Proteomes" id="UP001054945">
    <property type="component" value="Unassembled WGS sequence"/>
</dbReference>
<sequence>MGKTCDTALITTAGEAGAIVLRRGLFKGRPAGAPAVGNRRRTVVRERWRERERAAAALATTPPQRREGNATLSFLSRRISWWWCVGVLYSAGGLIREGGRRTVHSPLTQWRLSLPAVSWNRSPTPLFPDPFSAHANLRLGSGVMHEGTHLPSLIFSLSLSLSLLSLSLSGLTSE</sequence>
<reference evidence="1 2" key="1">
    <citation type="submission" date="2021-06" db="EMBL/GenBank/DDBJ databases">
        <title>Caerostris extrusa draft genome.</title>
        <authorList>
            <person name="Kono N."/>
            <person name="Arakawa K."/>
        </authorList>
    </citation>
    <scope>NUCLEOTIDE SEQUENCE [LARGE SCALE GENOMIC DNA]</scope>
</reference>